<keyword evidence="4 6" id="KW-1133">Transmembrane helix</keyword>
<dbReference type="CDD" id="cd06581">
    <property type="entry name" value="TM_PBP1_LivM_like"/>
    <property type="match status" value="1"/>
</dbReference>
<feature type="transmembrane region" description="Helical" evidence="6">
    <location>
        <begin position="319"/>
        <end position="337"/>
    </location>
</feature>
<evidence type="ECO:0000256" key="2">
    <source>
        <dbReference type="ARBA" id="ARBA00022475"/>
    </source>
</evidence>
<dbReference type="GO" id="GO:0015658">
    <property type="term" value="F:branched-chain amino acid transmembrane transporter activity"/>
    <property type="evidence" value="ECO:0007669"/>
    <property type="project" value="InterPro"/>
</dbReference>
<evidence type="ECO:0000313" key="7">
    <source>
        <dbReference type="EMBL" id="SFK64203.1"/>
    </source>
</evidence>
<proteinExistence type="predicted"/>
<keyword evidence="8" id="KW-1185">Reference proteome</keyword>
<dbReference type="EMBL" id="FOTC01000001">
    <property type="protein sequence ID" value="SFK64203.1"/>
    <property type="molecule type" value="Genomic_DNA"/>
</dbReference>
<evidence type="ECO:0000313" key="8">
    <source>
        <dbReference type="Proteomes" id="UP000199607"/>
    </source>
</evidence>
<feature type="transmembrane region" description="Helical" evidence="6">
    <location>
        <begin position="107"/>
        <end position="129"/>
    </location>
</feature>
<feature type="transmembrane region" description="Helical" evidence="6">
    <location>
        <begin position="45"/>
        <end position="65"/>
    </location>
</feature>
<name>A0A1I4B6Q1_9EURY</name>
<reference evidence="8" key="1">
    <citation type="submission" date="2016-10" db="EMBL/GenBank/DDBJ databases">
        <authorList>
            <person name="Varghese N."/>
            <person name="Submissions S."/>
        </authorList>
    </citation>
    <scope>NUCLEOTIDE SEQUENCE [LARGE SCALE GENOMIC DNA]</scope>
    <source>
        <strain evidence="8">CGMCC 1.7738</strain>
    </source>
</reference>
<feature type="transmembrane region" description="Helical" evidence="6">
    <location>
        <begin position="190"/>
        <end position="208"/>
    </location>
</feature>
<protein>
    <submittedName>
        <fullName evidence="7">Branched-chain amino acid transport system permease protein</fullName>
    </submittedName>
</protein>
<keyword evidence="5 6" id="KW-0472">Membrane</keyword>
<feature type="transmembrane region" description="Helical" evidence="6">
    <location>
        <begin position="277"/>
        <end position="299"/>
    </location>
</feature>
<dbReference type="InterPro" id="IPR001851">
    <property type="entry name" value="ABC_transp_permease"/>
</dbReference>
<organism evidence="7 8">
    <name type="scientific">Halogranum rubrum</name>
    <dbReference type="NCBI Taxonomy" id="553466"/>
    <lineage>
        <taxon>Archaea</taxon>
        <taxon>Methanobacteriati</taxon>
        <taxon>Methanobacteriota</taxon>
        <taxon>Stenosarchaea group</taxon>
        <taxon>Halobacteria</taxon>
        <taxon>Halobacteriales</taxon>
        <taxon>Haloferacaceae</taxon>
    </lineage>
</organism>
<feature type="transmembrane region" description="Helical" evidence="6">
    <location>
        <begin position="136"/>
        <end position="153"/>
    </location>
</feature>
<dbReference type="PANTHER" id="PTHR30482">
    <property type="entry name" value="HIGH-AFFINITY BRANCHED-CHAIN AMINO ACID TRANSPORT SYSTEM PERMEASE"/>
    <property type="match status" value="1"/>
</dbReference>
<dbReference type="STRING" id="553466.SAMN04487950_0338"/>
<dbReference type="Pfam" id="PF02653">
    <property type="entry name" value="BPD_transp_2"/>
    <property type="match status" value="1"/>
</dbReference>
<gene>
    <name evidence="7" type="ORF">SAMN04487950_0338</name>
</gene>
<keyword evidence="3 6" id="KW-0812">Transmembrane</keyword>
<evidence type="ECO:0000256" key="5">
    <source>
        <dbReference type="ARBA" id="ARBA00023136"/>
    </source>
</evidence>
<feature type="transmembrane region" description="Helical" evidence="6">
    <location>
        <begin position="239"/>
        <end position="257"/>
    </location>
</feature>
<dbReference type="InterPro" id="IPR043428">
    <property type="entry name" value="LivM-like"/>
</dbReference>
<dbReference type="AlphaFoldDB" id="A0A1I4B6Q1"/>
<evidence type="ECO:0000256" key="4">
    <source>
        <dbReference type="ARBA" id="ARBA00022989"/>
    </source>
</evidence>
<comment type="subcellular location">
    <subcellularLocation>
        <location evidence="1">Cell membrane</location>
        <topology evidence="1">Multi-pass membrane protein</topology>
    </subcellularLocation>
</comment>
<dbReference type="GO" id="GO:0005886">
    <property type="term" value="C:plasma membrane"/>
    <property type="evidence" value="ECO:0007669"/>
    <property type="project" value="UniProtKB-SubCell"/>
</dbReference>
<feature type="transmembrane region" description="Helical" evidence="6">
    <location>
        <begin position="77"/>
        <end position="95"/>
    </location>
</feature>
<sequence length="361" mass="39738">MSTIESVRESYRDFDDQTYAPFVKGVALFGFLAALPYIIEIDVAGMELAATLSLKVLILTVIYAYTAQAWNIMSGYTGQFSFGHAAFFGIGAYATQKLLADLALNPWVGMLVAGVIAAGYGLIIGFLTFRFKLKGHYFALATLAFAELLRFVVVNMSELQGANGYFKPFPRDYGAEYGLLAFQFQSDLPYYYLILGFLLVVTLISWLIKNSWIGLYFFAIREDESAAASVGVPAFRYKMLGVAVSAFFTALGGAYWSMYFNTIRPDTVFALFKNVELLLPAVVGGPGTLIGPIVGSFIVTPVSEVARTTFTNINGLDRIIYGAFLVAIVIYSPRGVVSWPSRARALWNRVRSTDSNEEVNN</sequence>
<keyword evidence="2" id="KW-1003">Cell membrane</keyword>
<dbReference type="RefSeq" id="WP_089864887.1">
    <property type="nucleotide sequence ID" value="NZ_FOTC01000001.1"/>
</dbReference>
<dbReference type="Proteomes" id="UP000199607">
    <property type="component" value="Unassembled WGS sequence"/>
</dbReference>
<accession>A0A1I4B6Q1</accession>
<evidence type="ECO:0000256" key="1">
    <source>
        <dbReference type="ARBA" id="ARBA00004651"/>
    </source>
</evidence>
<evidence type="ECO:0000256" key="3">
    <source>
        <dbReference type="ARBA" id="ARBA00022692"/>
    </source>
</evidence>
<feature type="transmembrane region" description="Helical" evidence="6">
    <location>
        <begin position="21"/>
        <end position="39"/>
    </location>
</feature>
<dbReference type="PANTHER" id="PTHR30482:SF10">
    <property type="entry name" value="HIGH-AFFINITY BRANCHED-CHAIN AMINO ACID TRANSPORT PROTEIN BRAE"/>
    <property type="match status" value="1"/>
</dbReference>
<evidence type="ECO:0000256" key="6">
    <source>
        <dbReference type="SAM" id="Phobius"/>
    </source>
</evidence>